<feature type="domain" description="HAMP" evidence="13">
    <location>
        <begin position="197"/>
        <end position="250"/>
    </location>
</feature>
<reference evidence="14 15" key="1">
    <citation type="submission" date="2019-08" db="EMBL/GenBank/DDBJ databases">
        <title>Complete genome sequence of Rhodanobacter glycinis strain T01E-68 isolated from tomato root.</title>
        <authorList>
            <person name="Weon H.-Y."/>
            <person name="Lee S.A."/>
        </authorList>
    </citation>
    <scope>NUCLEOTIDE SEQUENCE [LARGE SCALE GENOMIC DNA]</scope>
    <source>
        <strain evidence="14 15">T01E-68</strain>
    </source>
</reference>
<dbReference type="Pfam" id="PF02518">
    <property type="entry name" value="HATPase_c"/>
    <property type="match status" value="1"/>
</dbReference>
<dbReference type="PROSITE" id="PS50109">
    <property type="entry name" value="HIS_KIN"/>
    <property type="match status" value="1"/>
</dbReference>
<evidence type="ECO:0000259" key="12">
    <source>
        <dbReference type="PROSITE" id="PS50109"/>
    </source>
</evidence>
<name>A0A5B9DZ38_9GAMM</name>
<feature type="region of interest" description="Disordered" evidence="10">
    <location>
        <begin position="469"/>
        <end position="492"/>
    </location>
</feature>
<keyword evidence="11" id="KW-0472">Membrane</keyword>
<dbReference type="SMART" id="SM00387">
    <property type="entry name" value="HATPase_c"/>
    <property type="match status" value="1"/>
</dbReference>
<keyword evidence="4" id="KW-0597">Phosphoprotein</keyword>
<dbReference type="SUPFAM" id="SSF55874">
    <property type="entry name" value="ATPase domain of HSP90 chaperone/DNA topoisomerase II/histidine kinase"/>
    <property type="match status" value="1"/>
</dbReference>
<dbReference type="InterPro" id="IPR036890">
    <property type="entry name" value="HATPase_C_sf"/>
</dbReference>
<dbReference type="SUPFAM" id="SSF47384">
    <property type="entry name" value="Homodimeric domain of signal transducing histidine kinase"/>
    <property type="match status" value="1"/>
</dbReference>
<evidence type="ECO:0000313" key="15">
    <source>
        <dbReference type="Proteomes" id="UP000321807"/>
    </source>
</evidence>
<dbReference type="PANTHER" id="PTHR45436:SF8">
    <property type="entry name" value="HISTIDINE KINASE"/>
    <property type="match status" value="1"/>
</dbReference>
<dbReference type="InterPro" id="IPR036097">
    <property type="entry name" value="HisK_dim/P_sf"/>
</dbReference>
<dbReference type="AlphaFoldDB" id="A0A5B9DZ38"/>
<dbReference type="InterPro" id="IPR050428">
    <property type="entry name" value="TCS_sensor_his_kinase"/>
</dbReference>
<dbReference type="Proteomes" id="UP000321807">
    <property type="component" value="Chromosome"/>
</dbReference>
<dbReference type="CDD" id="cd00082">
    <property type="entry name" value="HisKA"/>
    <property type="match status" value="1"/>
</dbReference>
<dbReference type="KEGG" id="rgl:CS053_10250"/>
<evidence type="ECO:0000256" key="1">
    <source>
        <dbReference type="ARBA" id="ARBA00000085"/>
    </source>
</evidence>
<dbReference type="EC" id="2.7.13.3" evidence="3"/>
<evidence type="ECO:0000256" key="4">
    <source>
        <dbReference type="ARBA" id="ARBA00022553"/>
    </source>
</evidence>
<dbReference type="InterPro" id="IPR003661">
    <property type="entry name" value="HisK_dim/P_dom"/>
</dbReference>
<proteinExistence type="predicted"/>
<comment type="catalytic activity">
    <reaction evidence="1">
        <text>ATP + protein L-histidine = ADP + protein N-phospho-L-histidine.</text>
        <dbReference type="EC" id="2.7.13.3"/>
    </reaction>
</comment>
<sequence>MNSCIRCAMSGTSCVPLTDRFRGPLLRTAAFRMAMWQAGLFALMLTALLGVVWQKINHYAESELHDEVVGEVSNLRQAAASGTLPARLRRQLSGHVAASEYYLLTDARQQLIEGNLHYRPTAPGWQIVPLEGAIGADHSDADQVHLLVTHLADGHWLVVGRDNRSLIELGEVLSQSFIELGVLAIALVLLSGGLVGWRYFHCIDTLGARAERVLEGNHELPLIGSGRGDEIDRLATRLNQMLARTQVLMAGMQQVSNNIAHDLRTPLGTLRQRLEASLTRNETGDIPKSVVSQAIDDVDGIQATFSALLRIASVETKQRHSGFDLVDLSALFEHVAETYRPVAEDDGYPFSSDIAAGVQMHGDRSLLTQSLANLIENALHHTPKGTRIVLSLRQCAGGWLGSVTDHGQGIPAALHRHVLGRFVRLESSRSTPGNGLGLALVVAVADLHGIVLQLKDAVPGLRVELQYVERPPRGRSPPHDTPAIANKRASNT</sequence>
<keyword evidence="7 14" id="KW-0418">Kinase</keyword>
<evidence type="ECO:0000256" key="5">
    <source>
        <dbReference type="ARBA" id="ARBA00022679"/>
    </source>
</evidence>
<evidence type="ECO:0000256" key="7">
    <source>
        <dbReference type="ARBA" id="ARBA00022777"/>
    </source>
</evidence>
<dbReference type="InterPro" id="IPR005467">
    <property type="entry name" value="His_kinase_dom"/>
</dbReference>
<keyword evidence="5" id="KW-0808">Transferase</keyword>
<keyword evidence="8 11" id="KW-1133">Transmembrane helix</keyword>
<dbReference type="EMBL" id="CP042807">
    <property type="protein sequence ID" value="QEE24838.1"/>
    <property type="molecule type" value="Genomic_DNA"/>
</dbReference>
<evidence type="ECO:0000313" key="14">
    <source>
        <dbReference type="EMBL" id="QEE24838.1"/>
    </source>
</evidence>
<evidence type="ECO:0000256" key="3">
    <source>
        <dbReference type="ARBA" id="ARBA00012438"/>
    </source>
</evidence>
<protein>
    <recommendedName>
        <fullName evidence="3">histidine kinase</fullName>
        <ecNumber evidence="3">2.7.13.3</ecNumber>
    </recommendedName>
</protein>
<dbReference type="SMART" id="SM00388">
    <property type="entry name" value="HisKA"/>
    <property type="match status" value="1"/>
</dbReference>
<dbReference type="CDD" id="cd00075">
    <property type="entry name" value="HATPase"/>
    <property type="match status" value="1"/>
</dbReference>
<evidence type="ECO:0000256" key="2">
    <source>
        <dbReference type="ARBA" id="ARBA00004370"/>
    </source>
</evidence>
<feature type="domain" description="Histidine kinase" evidence="12">
    <location>
        <begin position="258"/>
        <end position="471"/>
    </location>
</feature>
<gene>
    <name evidence="14" type="ORF">CS053_10250</name>
</gene>
<dbReference type="PROSITE" id="PS50885">
    <property type="entry name" value="HAMP"/>
    <property type="match status" value="1"/>
</dbReference>
<evidence type="ECO:0000259" key="13">
    <source>
        <dbReference type="PROSITE" id="PS50885"/>
    </source>
</evidence>
<feature type="transmembrane region" description="Helical" evidence="11">
    <location>
        <begin position="34"/>
        <end position="53"/>
    </location>
</feature>
<evidence type="ECO:0000256" key="10">
    <source>
        <dbReference type="SAM" id="MobiDB-lite"/>
    </source>
</evidence>
<dbReference type="Gene3D" id="3.30.565.10">
    <property type="entry name" value="Histidine kinase-like ATPase, C-terminal domain"/>
    <property type="match status" value="1"/>
</dbReference>
<dbReference type="InterPro" id="IPR003660">
    <property type="entry name" value="HAMP_dom"/>
</dbReference>
<evidence type="ECO:0000256" key="8">
    <source>
        <dbReference type="ARBA" id="ARBA00022989"/>
    </source>
</evidence>
<evidence type="ECO:0000256" key="11">
    <source>
        <dbReference type="SAM" id="Phobius"/>
    </source>
</evidence>
<dbReference type="PANTHER" id="PTHR45436">
    <property type="entry name" value="SENSOR HISTIDINE KINASE YKOH"/>
    <property type="match status" value="1"/>
</dbReference>
<dbReference type="Gene3D" id="1.10.287.130">
    <property type="match status" value="1"/>
</dbReference>
<keyword evidence="6 11" id="KW-0812">Transmembrane</keyword>
<evidence type="ECO:0000256" key="6">
    <source>
        <dbReference type="ARBA" id="ARBA00022692"/>
    </source>
</evidence>
<dbReference type="InterPro" id="IPR003594">
    <property type="entry name" value="HATPase_dom"/>
</dbReference>
<evidence type="ECO:0000256" key="9">
    <source>
        <dbReference type="ARBA" id="ARBA00023012"/>
    </source>
</evidence>
<organism evidence="14 15">
    <name type="scientific">Rhodanobacter glycinis</name>
    <dbReference type="NCBI Taxonomy" id="582702"/>
    <lineage>
        <taxon>Bacteria</taxon>
        <taxon>Pseudomonadati</taxon>
        <taxon>Pseudomonadota</taxon>
        <taxon>Gammaproteobacteria</taxon>
        <taxon>Lysobacterales</taxon>
        <taxon>Rhodanobacteraceae</taxon>
        <taxon>Rhodanobacter</taxon>
    </lineage>
</organism>
<comment type="subcellular location">
    <subcellularLocation>
        <location evidence="2">Membrane</location>
    </subcellularLocation>
</comment>
<accession>A0A5B9DZ38</accession>
<dbReference type="GO" id="GO:0005886">
    <property type="term" value="C:plasma membrane"/>
    <property type="evidence" value="ECO:0007669"/>
    <property type="project" value="TreeGrafter"/>
</dbReference>
<keyword evidence="9" id="KW-0902">Two-component regulatory system</keyword>
<feature type="transmembrane region" description="Helical" evidence="11">
    <location>
        <begin position="177"/>
        <end position="200"/>
    </location>
</feature>
<dbReference type="GO" id="GO:0000155">
    <property type="term" value="F:phosphorelay sensor kinase activity"/>
    <property type="evidence" value="ECO:0007669"/>
    <property type="project" value="InterPro"/>
</dbReference>